<dbReference type="EMBL" id="VHGY01000048">
    <property type="protein sequence ID" value="TPU61310.1"/>
    <property type="molecule type" value="Genomic_DNA"/>
</dbReference>
<evidence type="ECO:0000313" key="5">
    <source>
        <dbReference type="EMBL" id="TPU61310.1"/>
    </source>
</evidence>
<dbReference type="OrthoDB" id="1666403at2"/>
<gene>
    <name evidence="4" type="ORF">APD06_05170</name>
    <name evidence="5" type="ORF">FJU42_16055</name>
</gene>
<comment type="subcellular location">
    <subcellularLocation>
        <location evidence="1">Virion</location>
    </subcellularLocation>
</comment>
<dbReference type="RefSeq" id="WP_000133665.1">
    <property type="nucleotide sequence ID" value="NZ_BKDC01000004.1"/>
</dbReference>
<reference evidence="4 6" key="1">
    <citation type="submission" date="2015-10" db="EMBL/GenBank/DDBJ databases">
        <title>The utility of whole genome sequencing in characterizing Acinetobacter epidemiology and analyzing hospital outbreaks.</title>
        <authorList>
            <person name="Ozer E.A."/>
            <person name="Fitzpatrick M.A."/>
            <person name="Hauser A.R."/>
        </authorList>
    </citation>
    <scope>NUCLEOTIDE SEQUENCE [LARGE SCALE GENOMIC DNA]</scope>
    <source>
        <strain evidence="4 6">ABBL059</strain>
    </source>
</reference>
<comment type="caution">
    <text evidence="5">The sequence shown here is derived from an EMBL/GenBank/DDBJ whole genome shotgun (WGS) entry which is preliminary data.</text>
</comment>
<protein>
    <submittedName>
        <fullName evidence="5">Phage head-tail adapter protein</fullName>
    </submittedName>
</protein>
<evidence type="ECO:0000256" key="1">
    <source>
        <dbReference type="ARBA" id="ARBA00004328"/>
    </source>
</evidence>
<dbReference type="Pfam" id="PF12236">
    <property type="entry name" value="Head-tail_con"/>
    <property type="match status" value="1"/>
</dbReference>
<dbReference type="Proteomes" id="UP000051322">
    <property type="component" value="Unassembled WGS sequence"/>
</dbReference>
<keyword evidence="3" id="KW-0231">Viral genome packaging</keyword>
<dbReference type="Proteomes" id="UP000315888">
    <property type="component" value="Unassembled WGS sequence"/>
</dbReference>
<sequence length="563" mass="62919">MTEDDIRALKKRFDAVWQLRVNDMDDYCAELALHVLPAAIKTIKDQEKHDRSAWSKIVDNTGKDSLKTLAAGMVSGTCSPSRKWFTLQAADESLQKDIEVRQWLKAVEDACYVAFSKSNVYRTVHHIYMQEGAFGIGAALAPEHGRNSKAQLMDLIPLTFGEFAITTDEFNKPNGVYRKFKLTSINMVKYFGLDNVSDAIKNAFENKNYEQEFEVCHAIYERVDAKGYGPKNMPFASIYYEPSSSNKLLRESGLMSFQVICGRWTVSSSDVYGEGPASDCIGDLRALQKGHQQIAVGVDYQVRPPLLLPDYLKGHERETLPNGIAFYQASPTSQVAQVQAMLNVQFDLNGVMAQIAQCQERVKRAFHTDLFMMLDAFDKGKMTATEVYERKSEKMLMLGPVVERQIDELLRPLVEICVERVLANSEYLRQIAPEAIQNADVEINFVSILALAQKSSGSAILERALAMIGQVAQVDPQVLDKVDTDKFMDEYAEINGVSPDIFRPQRIVDQIRSDRAAQQQIAQQQALAAQQAQTQNTNANTVKTVSDTDAETLSDMFLQGGGA</sequence>
<dbReference type="EMBL" id="LLFE01000093">
    <property type="protein sequence ID" value="KQD16620.1"/>
    <property type="molecule type" value="Genomic_DNA"/>
</dbReference>
<organism evidence="5 7">
    <name type="scientific">Acinetobacter baumannii</name>
    <dbReference type="NCBI Taxonomy" id="470"/>
    <lineage>
        <taxon>Bacteria</taxon>
        <taxon>Pseudomonadati</taxon>
        <taxon>Pseudomonadota</taxon>
        <taxon>Gammaproteobacteria</taxon>
        <taxon>Moraxellales</taxon>
        <taxon>Moraxellaceae</taxon>
        <taxon>Acinetobacter</taxon>
        <taxon>Acinetobacter calcoaceticus/baumannii complex</taxon>
    </lineage>
</organism>
<evidence type="ECO:0000313" key="7">
    <source>
        <dbReference type="Proteomes" id="UP000315888"/>
    </source>
</evidence>
<evidence type="ECO:0000256" key="3">
    <source>
        <dbReference type="ARBA" id="ARBA00023219"/>
    </source>
</evidence>
<evidence type="ECO:0000313" key="6">
    <source>
        <dbReference type="Proteomes" id="UP000051322"/>
    </source>
</evidence>
<reference evidence="5 7" key="2">
    <citation type="submission" date="2019-06" db="EMBL/GenBank/DDBJ databases">
        <title>A Diverse Panel of Clinical Acinetobacter baumannii for Research Use.</title>
        <authorList>
            <person name="Mcgann P."/>
            <person name="Snesrud E."/>
            <person name="Galac M.R."/>
        </authorList>
    </citation>
    <scope>NUCLEOTIDE SEQUENCE [LARGE SCALE GENOMIC DNA]</scope>
    <source>
        <strain evidence="5 7">MRSN14237</strain>
    </source>
</reference>
<dbReference type="InterPro" id="IPR020991">
    <property type="entry name" value="Connector_podovirus"/>
</dbReference>
<evidence type="ECO:0000256" key="2">
    <source>
        <dbReference type="ARBA" id="ARBA00022612"/>
    </source>
</evidence>
<keyword evidence="2" id="KW-1188">Viral release from host cell</keyword>
<accession>A0A8B5UDX5</accession>
<proteinExistence type="predicted"/>
<evidence type="ECO:0000313" key="4">
    <source>
        <dbReference type="EMBL" id="KQD16620.1"/>
    </source>
</evidence>
<name>A0A8B5UDX5_ACIBA</name>
<dbReference type="AlphaFoldDB" id="A0A8B5UDX5"/>